<evidence type="ECO:0000313" key="2">
    <source>
        <dbReference type="EMBL" id="MUG66796.1"/>
    </source>
</evidence>
<evidence type="ECO:0000313" key="3">
    <source>
        <dbReference type="Proteomes" id="UP000435177"/>
    </source>
</evidence>
<organism evidence="2 3">
    <name type="scientific">Paenibacillus campinasensis</name>
    <dbReference type="NCBI Taxonomy" id="66347"/>
    <lineage>
        <taxon>Bacteria</taxon>
        <taxon>Bacillati</taxon>
        <taxon>Bacillota</taxon>
        <taxon>Bacilli</taxon>
        <taxon>Bacillales</taxon>
        <taxon>Paenibacillaceae</taxon>
        <taxon>Paenibacillus</taxon>
    </lineage>
</organism>
<keyword evidence="3" id="KW-1185">Reference proteome</keyword>
<protein>
    <submittedName>
        <fullName evidence="2">Glycoside hydrolase 105 family protein</fullName>
    </submittedName>
</protein>
<sequence length="362" mass="40994">MNLKLEMTAEDLKQTAKRVADYTFGMDLTWDWPGGVAFYGVSRMFDVTGDRSYLERMVEWVQEYVEAGIPEKWTVNTCAMGHMLLTLYEQTKDQQYLDIVLSKMDYLQLHALRFGDRVLQHTVSSNNDFPQQCWADTLFMAAYLELRVGVHLGNQELIHDALHQYERHIHYLQDEHSGLWYHGYNHVTQDHMSGIHWARANAWAAYTMSRAARGLPEGYLYPPMMHIWSSLRDQLAAIKRLQHEDGLWGTVLDYPEAYGEVSATAGIAAAMVMQGNPLHAKYVRKALGGVLANIADNGRVLNVSGGTAVMKDIEGYLGIDRKWAQGWGQGLVLAFLAAVIELVESKVDREHNNSSDQADQSP</sequence>
<dbReference type="InterPro" id="IPR008928">
    <property type="entry name" value="6-hairpin_glycosidase_sf"/>
</dbReference>
<keyword evidence="1 2" id="KW-0378">Hydrolase</keyword>
<dbReference type="PANTHER" id="PTHR33886:SF8">
    <property type="entry name" value="UNSATURATED RHAMNOGALACTURONAN HYDROLASE (EUROFUNG)"/>
    <property type="match status" value="1"/>
</dbReference>
<accession>A0ABW9T575</accession>
<evidence type="ECO:0000256" key="1">
    <source>
        <dbReference type="ARBA" id="ARBA00022801"/>
    </source>
</evidence>
<dbReference type="Proteomes" id="UP000435177">
    <property type="component" value="Unassembled WGS sequence"/>
</dbReference>
<dbReference type="InterPro" id="IPR010905">
    <property type="entry name" value="Glyco_hydro_88"/>
</dbReference>
<reference evidence="2 3" key="1">
    <citation type="submission" date="2019-11" db="EMBL/GenBank/DDBJ databases">
        <title>Draft genome sequences of five Paenibacillus species of dairy origin.</title>
        <authorList>
            <person name="Olajide A.M."/>
            <person name="Chen S."/>
            <person name="Lapointe G."/>
        </authorList>
    </citation>
    <scope>NUCLEOTIDE SEQUENCE [LARGE SCALE GENOMIC DNA]</scope>
    <source>
        <strain evidence="2 3">3CS1</strain>
    </source>
</reference>
<dbReference type="PANTHER" id="PTHR33886">
    <property type="entry name" value="UNSATURATED RHAMNOGALACTURONAN HYDROLASE (EUROFUNG)"/>
    <property type="match status" value="1"/>
</dbReference>
<dbReference type="EMBL" id="WOAA01000009">
    <property type="protein sequence ID" value="MUG66796.1"/>
    <property type="molecule type" value="Genomic_DNA"/>
</dbReference>
<dbReference type="Gene3D" id="1.50.10.10">
    <property type="match status" value="1"/>
</dbReference>
<comment type="caution">
    <text evidence="2">The sequence shown here is derived from an EMBL/GenBank/DDBJ whole genome shotgun (WGS) entry which is preliminary data.</text>
</comment>
<proteinExistence type="predicted"/>
<dbReference type="InterPro" id="IPR012341">
    <property type="entry name" value="6hp_glycosidase-like_sf"/>
</dbReference>
<dbReference type="SUPFAM" id="SSF48208">
    <property type="entry name" value="Six-hairpin glycosidases"/>
    <property type="match status" value="1"/>
</dbReference>
<dbReference type="InterPro" id="IPR052043">
    <property type="entry name" value="PolySaccharide_Degr_Enz"/>
</dbReference>
<dbReference type="GO" id="GO:0016787">
    <property type="term" value="F:hydrolase activity"/>
    <property type="evidence" value="ECO:0007669"/>
    <property type="project" value="UniProtKB-KW"/>
</dbReference>
<gene>
    <name evidence="2" type="ORF">GNP94_12360</name>
</gene>
<dbReference type="Pfam" id="PF07470">
    <property type="entry name" value="Glyco_hydro_88"/>
    <property type="match status" value="1"/>
</dbReference>
<dbReference type="RefSeq" id="WP_155618214.1">
    <property type="nucleotide sequence ID" value="NZ_WOAA01000009.1"/>
</dbReference>
<name>A0ABW9T575_9BACL</name>